<feature type="non-terminal residue" evidence="1">
    <location>
        <position position="78"/>
    </location>
</feature>
<gene>
    <name evidence="1" type="ORF">N1032_24925</name>
</gene>
<sequence length="78" mass="8570">MLNALANTKFDVNDIYSMIDGHKRFLIANTGNTPDGLGDKDHYAINDEGIIANNRHFIAYTQQEAMPNGDATTEGQSL</sequence>
<keyword evidence="2" id="KW-1185">Reference proteome</keyword>
<evidence type="ECO:0000313" key="1">
    <source>
        <dbReference type="EMBL" id="MCS5736974.1"/>
    </source>
</evidence>
<dbReference type="Proteomes" id="UP001165586">
    <property type="component" value="Unassembled WGS sequence"/>
</dbReference>
<proteinExistence type="predicted"/>
<accession>A0ABT2HAQ1</accession>
<comment type="caution">
    <text evidence="1">The sequence shown here is derived from an EMBL/GenBank/DDBJ whole genome shotgun (WGS) entry which is preliminary data.</text>
</comment>
<reference evidence="1" key="1">
    <citation type="submission" date="2022-08" db="EMBL/GenBank/DDBJ databases">
        <authorList>
            <person name="Deng Y."/>
            <person name="Han X.-F."/>
            <person name="Zhang Y.-Q."/>
        </authorList>
    </citation>
    <scope>NUCLEOTIDE SEQUENCE</scope>
    <source>
        <strain evidence="1">CPCC 203386</strain>
    </source>
</reference>
<dbReference type="RefSeq" id="WP_259543236.1">
    <property type="nucleotide sequence ID" value="NZ_JANLCJ010000314.1"/>
</dbReference>
<dbReference type="EMBL" id="JANLCJ010000314">
    <property type="protein sequence ID" value="MCS5736974.1"/>
    <property type="molecule type" value="Genomic_DNA"/>
</dbReference>
<protein>
    <submittedName>
        <fullName evidence="1">Uncharacterized protein</fullName>
    </submittedName>
</protein>
<organism evidence="1 2">
    <name type="scientific">Herbiconiux daphne</name>
    <dbReference type="NCBI Taxonomy" id="2970914"/>
    <lineage>
        <taxon>Bacteria</taxon>
        <taxon>Bacillati</taxon>
        <taxon>Actinomycetota</taxon>
        <taxon>Actinomycetes</taxon>
        <taxon>Micrococcales</taxon>
        <taxon>Microbacteriaceae</taxon>
        <taxon>Herbiconiux</taxon>
    </lineage>
</organism>
<evidence type="ECO:0000313" key="2">
    <source>
        <dbReference type="Proteomes" id="UP001165586"/>
    </source>
</evidence>
<name>A0ABT2HAQ1_9MICO</name>